<dbReference type="RefSeq" id="WP_200605169.1">
    <property type="nucleotide sequence ID" value="NZ_CP071517.1"/>
</dbReference>
<evidence type="ECO:0000313" key="5">
    <source>
        <dbReference type="Proteomes" id="UP000663400"/>
    </source>
</evidence>
<reference evidence="4 5" key="1">
    <citation type="submission" date="2021-02" db="EMBL/GenBank/DDBJ databases">
        <title>Lysobacter arenosi sp. nov., isolated from soil of gangwondo yeongwol, south Korea.</title>
        <authorList>
            <person name="Kim K.R."/>
            <person name="Kim K.H."/>
            <person name="Jeon C.O."/>
        </authorList>
    </citation>
    <scope>NUCLEOTIDE SEQUENCE [LARGE SCALE GENOMIC DNA]</scope>
    <source>
        <strain evidence="4 5">R7</strain>
    </source>
</reference>
<gene>
    <name evidence="4" type="ORF">HIV01_004615</name>
</gene>
<organism evidence="4 5">
    <name type="scientific">Lysobacter arenosi</name>
    <dbReference type="NCBI Taxonomy" id="2795387"/>
    <lineage>
        <taxon>Bacteria</taxon>
        <taxon>Pseudomonadati</taxon>
        <taxon>Pseudomonadota</taxon>
        <taxon>Gammaproteobacteria</taxon>
        <taxon>Lysobacterales</taxon>
        <taxon>Lysobacteraceae</taxon>
        <taxon>Lysobacter</taxon>
    </lineage>
</organism>
<dbReference type="SMART" id="SM00710">
    <property type="entry name" value="PbH1"/>
    <property type="match status" value="8"/>
</dbReference>
<dbReference type="Pfam" id="PF12708">
    <property type="entry name" value="Pect-lyase_RHGA_epim"/>
    <property type="match status" value="1"/>
</dbReference>
<dbReference type="Proteomes" id="UP000663400">
    <property type="component" value="Chromosome"/>
</dbReference>
<accession>A0ABX7RCR7</accession>
<dbReference type="Gene3D" id="2.160.20.10">
    <property type="entry name" value="Single-stranded right-handed beta-helix, Pectin lyase-like"/>
    <property type="match status" value="1"/>
</dbReference>
<dbReference type="InterPro" id="IPR011050">
    <property type="entry name" value="Pectin_lyase_fold/virulence"/>
</dbReference>
<dbReference type="Pfam" id="PF13229">
    <property type="entry name" value="Beta_helix"/>
    <property type="match status" value="1"/>
</dbReference>
<dbReference type="PANTHER" id="PTHR31736:SF19">
    <property type="entry name" value="PECTIN LYASE SUPERFAMILY PROTEIN-RELATED"/>
    <property type="match status" value="1"/>
</dbReference>
<dbReference type="InterPro" id="IPR012334">
    <property type="entry name" value="Pectin_lyas_fold"/>
</dbReference>
<evidence type="ECO:0000259" key="3">
    <source>
        <dbReference type="Pfam" id="PF13229"/>
    </source>
</evidence>
<dbReference type="PANTHER" id="PTHR31736">
    <property type="match status" value="1"/>
</dbReference>
<dbReference type="SUPFAM" id="SSF51126">
    <property type="entry name" value="Pectin lyase-like"/>
    <property type="match status" value="1"/>
</dbReference>
<evidence type="ECO:0000256" key="1">
    <source>
        <dbReference type="ARBA" id="ARBA00023157"/>
    </source>
</evidence>
<dbReference type="InterPro" id="IPR006626">
    <property type="entry name" value="PbH1"/>
</dbReference>
<protein>
    <submittedName>
        <fullName evidence="4">Right-handed parallel beta-helix repeat-containing protein</fullName>
    </submittedName>
</protein>
<keyword evidence="5" id="KW-1185">Reference proteome</keyword>
<feature type="domain" description="Right handed beta helix" evidence="3">
    <location>
        <begin position="156"/>
        <end position="331"/>
    </location>
</feature>
<evidence type="ECO:0000313" key="4">
    <source>
        <dbReference type="EMBL" id="QSX75810.1"/>
    </source>
</evidence>
<evidence type="ECO:0000259" key="2">
    <source>
        <dbReference type="Pfam" id="PF12708"/>
    </source>
</evidence>
<feature type="domain" description="Rhamnogalacturonase A/B/Epimerase-like pectate lyase" evidence="2">
    <location>
        <begin position="48"/>
        <end position="130"/>
    </location>
</feature>
<keyword evidence="1" id="KW-1015">Disulfide bond</keyword>
<dbReference type="InterPro" id="IPR024535">
    <property type="entry name" value="RHGA/B-epi-like_pectate_lyase"/>
</dbReference>
<dbReference type="EMBL" id="CP071517">
    <property type="protein sequence ID" value="QSX75810.1"/>
    <property type="molecule type" value="Genomic_DNA"/>
</dbReference>
<sequence>MRRSTDMDLGRRRLLRNCVLPLLVMPLWAPLASLAADVTVRGRGPARIDVRTHGALGNGSRDDTDAFQSAIDTLPDSGGTVLVPAGDYLIDPVRSVRLRSRMHLQLAAGARLIAKANAAERAYVLNAQAVSDVEISGGRIIGERDSHLGTGGEWGHGIMIRGASKVTVHDLHVSHCWGDGISIGGSKIDGVVVPSRDVVIARVQCVGNRRQGLTIGRSRHVRVYDSSFTDTGGTLPGCGIDVEPDAGDIASDVVIANCQVMRNEGAGIQLYKRASNITIRDCTIEANRGHGVLAIAAEDCVITGNQIRQNGLGGIGLRPGTRNVSVTGNDFAANGPARSARASKPLTRNRHVSIAEKTQSIQVGDDNRYRN</sequence>
<proteinExistence type="predicted"/>
<name>A0ABX7RCR7_9GAMM</name>
<dbReference type="InterPro" id="IPR039448">
    <property type="entry name" value="Beta_helix"/>
</dbReference>